<name>A0ACC2FYD7_DALPE</name>
<reference evidence="1" key="1">
    <citation type="submission" date="2021-05" db="EMBL/GenBank/DDBJ databases">
        <authorList>
            <person name="Pan Q."/>
            <person name="Jouanno E."/>
            <person name="Zahm M."/>
            <person name="Klopp C."/>
            <person name="Cabau C."/>
            <person name="Louis A."/>
            <person name="Berthelot C."/>
            <person name="Parey E."/>
            <person name="Roest Crollius H."/>
            <person name="Montfort J."/>
            <person name="Robinson-Rechavi M."/>
            <person name="Bouchez O."/>
            <person name="Lampietro C."/>
            <person name="Lopez Roques C."/>
            <person name="Donnadieu C."/>
            <person name="Postlethwait J."/>
            <person name="Bobe J."/>
            <person name="Dillon D."/>
            <person name="Chandos A."/>
            <person name="von Hippel F."/>
            <person name="Guiguen Y."/>
        </authorList>
    </citation>
    <scope>NUCLEOTIDE SEQUENCE</scope>
    <source>
        <strain evidence="1">YG-Jan2019</strain>
    </source>
</reference>
<organism evidence="1 2">
    <name type="scientific">Dallia pectoralis</name>
    <name type="common">Alaska blackfish</name>
    <dbReference type="NCBI Taxonomy" id="75939"/>
    <lineage>
        <taxon>Eukaryota</taxon>
        <taxon>Metazoa</taxon>
        <taxon>Chordata</taxon>
        <taxon>Craniata</taxon>
        <taxon>Vertebrata</taxon>
        <taxon>Euteleostomi</taxon>
        <taxon>Actinopterygii</taxon>
        <taxon>Neopterygii</taxon>
        <taxon>Teleostei</taxon>
        <taxon>Protacanthopterygii</taxon>
        <taxon>Esociformes</taxon>
        <taxon>Umbridae</taxon>
        <taxon>Dallia</taxon>
    </lineage>
</organism>
<keyword evidence="2" id="KW-1185">Reference proteome</keyword>
<comment type="caution">
    <text evidence="1">The sequence shown here is derived from an EMBL/GenBank/DDBJ whole genome shotgun (WGS) entry which is preliminary data.</text>
</comment>
<gene>
    <name evidence="1" type="ORF">DPEC_G00236630</name>
</gene>
<dbReference type="EMBL" id="CM055747">
    <property type="protein sequence ID" value="KAJ7996394.1"/>
    <property type="molecule type" value="Genomic_DNA"/>
</dbReference>
<dbReference type="Proteomes" id="UP001157502">
    <property type="component" value="Chromosome 20"/>
</dbReference>
<proteinExistence type="predicted"/>
<evidence type="ECO:0000313" key="1">
    <source>
        <dbReference type="EMBL" id="KAJ7996394.1"/>
    </source>
</evidence>
<accession>A0ACC2FYD7</accession>
<protein>
    <submittedName>
        <fullName evidence="1">Uncharacterized protein</fullName>
    </submittedName>
</protein>
<evidence type="ECO:0000313" key="2">
    <source>
        <dbReference type="Proteomes" id="UP001157502"/>
    </source>
</evidence>
<sequence>MADPTTQSAQISSLNASSTKECPYSVMELVYWRDPKKSAVAFGMSLLVLLSLATFSVISVVSYLLLALLCVTITFRIYKSVLQAVQKSEDGHPFKALMEKDLTVKPENFRKFVDMTLAYLNHAVKQARHLLLVEDLVDSLKLAGFMWLMTYVGAVFNGITILILADVVFFSTPLVYEKNKAQIDKYVDLIRTRVEVTVAKLQDKLPGAVKRTKAE</sequence>